<evidence type="ECO:0000256" key="3">
    <source>
        <dbReference type="ARBA" id="ARBA00022692"/>
    </source>
</evidence>
<evidence type="ECO:0000256" key="4">
    <source>
        <dbReference type="ARBA" id="ARBA00022989"/>
    </source>
</evidence>
<keyword evidence="5 6" id="KW-0472">Membrane</keyword>
<dbReference type="PANTHER" id="PTHR32322">
    <property type="entry name" value="INNER MEMBRANE TRANSPORTER"/>
    <property type="match status" value="1"/>
</dbReference>
<dbReference type="InterPro" id="IPR000620">
    <property type="entry name" value="EamA_dom"/>
</dbReference>
<dbReference type="EMBL" id="CP062957">
    <property type="protein sequence ID" value="QOW64903.1"/>
    <property type="molecule type" value="Genomic_DNA"/>
</dbReference>
<sequence length="203" mass="21244">MALSPIATMAMAHLLLKEKITLRALNGGTLGLLGVFTLLGGTTGHLDLIGILAAGTGMLSSALGFILTRRWKPPVGATTFTAWQLTFGGMPTLPIALCTEGVMPPQPLATTASFAYIILFASIIAYACWCTGVPQLPDSSVSIIGLLNRLTGLLLGTALADEPFSLLQLGGCTAFLARVFLGMNSPQQHPAPVSLLLARSKRR</sequence>
<organism evidence="8 9">
    <name type="scientific">Rothia amarae</name>
    <dbReference type="NCBI Taxonomy" id="169480"/>
    <lineage>
        <taxon>Bacteria</taxon>
        <taxon>Bacillati</taxon>
        <taxon>Actinomycetota</taxon>
        <taxon>Actinomycetes</taxon>
        <taxon>Micrococcales</taxon>
        <taxon>Micrococcaceae</taxon>
        <taxon>Rothia</taxon>
    </lineage>
</organism>
<geneLocation type="plasmid" evidence="8 9">
    <name>p1</name>
</geneLocation>
<protein>
    <submittedName>
        <fullName evidence="8">EamA family transporter</fullName>
    </submittedName>
</protein>
<dbReference type="AlphaFoldDB" id="A0A7S6WWJ0"/>
<feature type="transmembrane region" description="Helical" evidence="6">
    <location>
        <begin position="109"/>
        <end position="129"/>
    </location>
</feature>
<evidence type="ECO:0000256" key="6">
    <source>
        <dbReference type="SAM" id="Phobius"/>
    </source>
</evidence>
<comment type="subcellular location">
    <subcellularLocation>
        <location evidence="1">Membrane</location>
        <topology evidence="1">Multi-pass membrane protein</topology>
    </subcellularLocation>
</comment>
<proteinExistence type="inferred from homology"/>
<feature type="transmembrane region" description="Helical" evidence="6">
    <location>
        <begin position="80"/>
        <end position="97"/>
    </location>
</feature>
<feature type="transmembrane region" description="Helical" evidence="6">
    <location>
        <begin position="20"/>
        <end position="42"/>
    </location>
</feature>
<keyword evidence="4 6" id="KW-1133">Transmembrane helix</keyword>
<dbReference type="Proteomes" id="UP000516421">
    <property type="component" value="Plasmid p1"/>
</dbReference>
<dbReference type="PANTHER" id="PTHR32322:SF2">
    <property type="entry name" value="EAMA DOMAIN-CONTAINING PROTEIN"/>
    <property type="match status" value="1"/>
</dbReference>
<dbReference type="Pfam" id="PF00892">
    <property type="entry name" value="EamA"/>
    <property type="match status" value="1"/>
</dbReference>
<evidence type="ECO:0000313" key="8">
    <source>
        <dbReference type="EMBL" id="QOW64903.1"/>
    </source>
</evidence>
<gene>
    <name evidence="8" type="ORF">IDM48_11450</name>
</gene>
<evidence type="ECO:0000256" key="1">
    <source>
        <dbReference type="ARBA" id="ARBA00004141"/>
    </source>
</evidence>
<reference evidence="8 9" key="1">
    <citation type="submission" date="2020-09" db="EMBL/GenBank/DDBJ databases">
        <title>Investigation of environmental microbe.</title>
        <authorList>
            <person name="Ou Y."/>
            <person name="Kang Q."/>
        </authorList>
    </citation>
    <scope>NUCLEOTIDE SEQUENCE [LARGE SCALE GENOMIC DNA]</scope>
    <source>
        <strain evidence="8 9">KJZ-9</strain>
        <plasmid evidence="8 9">p1</plasmid>
    </source>
</reference>
<keyword evidence="9" id="KW-1185">Reference proteome</keyword>
<keyword evidence="3 6" id="KW-0812">Transmembrane</keyword>
<name>A0A7S6WWJ0_9MICC</name>
<dbReference type="InterPro" id="IPR050638">
    <property type="entry name" value="AA-Vitamin_Transporters"/>
</dbReference>
<accession>A0A7S6WWJ0</accession>
<evidence type="ECO:0000256" key="5">
    <source>
        <dbReference type="ARBA" id="ARBA00023136"/>
    </source>
</evidence>
<comment type="similarity">
    <text evidence="2">Belongs to the EamA transporter family.</text>
</comment>
<dbReference type="SUPFAM" id="SSF103481">
    <property type="entry name" value="Multidrug resistance efflux transporter EmrE"/>
    <property type="match status" value="2"/>
</dbReference>
<feature type="transmembrane region" description="Helical" evidence="6">
    <location>
        <begin position="48"/>
        <end position="68"/>
    </location>
</feature>
<keyword evidence="8" id="KW-0614">Plasmid</keyword>
<evidence type="ECO:0000259" key="7">
    <source>
        <dbReference type="Pfam" id="PF00892"/>
    </source>
</evidence>
<dbReference type="KEGG" id="rama:IDM48_11450"/>
<feature type="domain" description="EamA" evidence="7">
    <location>
        <begin position="49"/>
        <end position="177"/>
    </location>
</feature>
<dbReference type="GO" id="GO:0016020">
    <property type="term" value="C:membrane"/>
    <property type="evidence" value="ECO:0007669"/>
    <property type="project" value="UniProtKB-SubCell"/>
</dbReference>
<evidence type="ECO:0000256" key="2">
    <source>
        <dbReference type="ARBA" id="ARBA00007362"/>
    </source>
</evidence>
<evidence type="ECO:0000313" key="9">
    <source>
        <dbReference type="Proteomes" id="UP000516421"/>
    </source>
</evidence>
<dbReference type="InterPro" id="IPR037185">
    <property type="entry name" value="EmrE-like"/>
</dbReference>